<organism evidence="3 4">
    <name type="scientific">Oleoguttula mirabilis</name>
    <dbReference type="NCBI Taxonomy" id="1507867"/>
    <lineage>
        <taxon>Eukaryota</taxon>
        <taxon>Fungi</taxon>
        <taxon>Dikarya</taxon>
        <taxon>Ascomycota</taxon>
        <taxon>Pezizomycotina</taxon>
        <taxon>Dothideomycetes</taxon>
        <taxon>Dothideomycetidae</taxon>
        <taxon>Mycosphaerellales</taxon>
        <taxon>Teratosphaeriaceae</taxon>
        <taxon>Oleoguttula</taxon>
    </lineage>
</organism>
<feature type="region of interest" description="Disordered" evidence="1">
    <location>
        <begin position="171"/>
        <end position="194"/>
    </location>
</feature>
<feature type="compositionally biased region" description="Basic and acidic residues" evidence="1">
    <location>
        <begin position="127"/>
        <end position="137"/>
    </location>
</feature>
<feature type="domain" description="DUF4604" evidence="2">
    <location>
        <begin position="28"/>
        <end position="193"/>
    </location>
</feature>
<dbReference type="Proteomes" id="UP001324427">
    <property type="component" value="Unassembled WGS sequence"/>
</dbReference>
<proteinExistence type="predicted"/>
<sequence>MLRMKLALVARGAGRGGQFTMSGKIKAKDLSYDSTLPPFLQRLHDKSAGRGDTDRHERPLARPKRDKDPNEDDGPTVIDETGETLTKEEFAKLTDAQQPEGDVGGTVTGEVDSGGEAAPLASGALPESKDEGKRAEQMTDGMASKKRKAAKVVGDGEDAPVEMTTAVEQDVRKAAKKPKKKAKPIKLAFDDEDG</sequence>
<comment type="caution">
    <text evidence="3">The sequence shown here is derived from an EMBL/GenBank/DDBJ whole genome shotgun (WGS) entry which is preliminary data.</text>
</comment>
<evidence type="ECO:0000313" key="3">
    <source>
        <dbReference type="EMBL" id="KAK4539487.1"/>
    </source>
</evidence>
<feature type="compositionally biased region" description="Basic residues" evidence="1">
    <location>
        <begin position="174"/>
        <end position="184"/>
    </location>
</feature>
<evidence type="ECO:0000256" key="1">
    <source>
        <dbReference type="SAM" id="MobiDB-lite"/>
    </source>
</evidence>
<dbReference type="EMBL" id="JAVFHQ010000092">
    <property type="protein sequence ID" value="KAK4539487.1"/>
    <property type="molecule type" value="Genomic_DNA"/>
</dbReference>
<dbReference type="InterPro" id="IPR027911">
    <property type="entry name" value="DUF4604"/>
</dbReference>
<evidence type="ECO:0000313" key="4">
    <source>
        <dbReference type="Proteomes" id="UP001324427"/>
    </source>
</evidence>
<gene>
    <name evidence="3" type="ORF">LTR36_010885</name>
</gene>
<feature type="region of interest" description="Disordered" evidence="1">
    <location>
        <begin position="38"/>
        <end position="159"/>
    </location>
</feature>
<name>A0AAV9J430_9PEZI</name>
<feature type="compositionally biased region" description="Basic and acidic residues" evidence="1">
    <location>
        <begin position="42"/>
        <end position="68"/>
    </location>
</feature>
<evidence type="ECO:0000259" key="2">
    <source>
        <dbReference type="Pfam" id="PF15377"/>
    </source>
</evidence>
<keyword evidence="4" id="KW-1185">Reference proteome</keyword>
<dbReference type="Pfam" id="PF15377">
    <property type="entry name" value="DUF4604"/>
    <property type="match status" value="1"/>
</dbReference>
<protein>
    <recommendedName>
        <fullName evidence="2">DUF4604 domain-containing protein</fullName>
    </recommendedName>
</protein>
<accession>A0AAV9J430</accession>
<dbReference type="AlphaFoldDB" id="A0AAV9J430"/>
<reference evidence="3 4" key="1">
    <citation type="submission" date="2021-11" db="EMBL/GenBank/DDBJ databases">
        <title>Black yeast isolated from Biological Soil Crust.</title>
        <authorList>
            <person name="Kurbessoian T."/>
        </authorList>
    </citation>
    <scope>NUCLEOTIDE SEQUENCE [LARGE SCALE GENOMIC DNA]</scope>
    <source>
        <strain evidence="3 4">CCFEE 5522</strain>
    </source>
</reference>